<evidence type="ECO:0000313" key="2">
    <source>
        <dbReference type="EMBL" id="EAZ01541.1"/>
    </source>
</evidence>
<dbReference type="AlphaFoldDB" id="A2YEN0"/>
<evidence type="ECO:0000256" key="1">
    <source>
        <dbReference type="SAM" id="SignalP"/>
    </source>
</evidence>
<gene>
    <name evidence="2" type="ORF">OsI_23574</name>
</gene>
<accession>A2YEN0</accession>
<name>A2YEN0_ORYSI</name>
<protein>
    <recommendedName>
        <fullName evidence="4">Secreted protein</fullName>
    </recommendedName>
</protein>
<organism evidence="2 3">
    <name type="scientific">Oryza sativa subsp. indica</name>
    <name type="common">Rice</name>
    <dbReference type="NCBI Taxonomy" id="39946"/>
    <lineage>
        <taxon>Eukaryota</taxon>
        <taxon>Viridiplantae</taxon>
        <taxon>Streptophyta</taxon>
        <taxon>Embryophyta</taxon>
        <taxon>Tracheophyta</taxon>
        <taxon>Spermatophyta</taxon>
        <taxon>Magnoliopsida</taxon>
        <taxon>Liliopsida</taxon>
        <taxon>Poales</taxon>
        <taxon>Poaceae</taxon>
        <taxon>BOP clade</taxon>
        <taxon>Oryzoideae</taxon>
        <taxon>Oryzeae</taxon>
        <taxon>Oryzinae</taxon>
        <taxon>Oryza</taxon>
        <taxon>Oryza sativa</taxon>
    </lineage>
</organism>
<dbReference type="EMBL" id="CM000131">
    <property type="protein sequence ID" value="EAZ01541.1"/>
    <property type="molecule type" value="Genomic_DNA"/>
</dbReference>
<evidence type="ECO:0008006" key="4">
    <source>
        <dbReference type="Google" id="ProtNLM"/>
    </source>
</evidence>
<proteinExistence type="predicted"/>
<dbReference type="OMA" id="DACAWPR"/>
<dbReference type="HOGENOM" id="CLU_2762307_0_0_1"/>
<keyword evidence="1" id="KW-0732">Signal</keyword>
<evidence type="ECO:0000313" key="3">
    <source>
        <dbReference type="Proteomes" id="UP000007015"/>
    </source>
</evidence>
<reference evidence="2 3" key="1">
    <citation type="journal article" date="2005" name="PLoS Biol.">
        <title>The genomes of Oryza sativa: a history of duplications.</title>
        <authorList>
            <person name="Yu J."/>
            <person name="Wang J."/>
            <person name="Lin W."/>
            <person name="Li S."/>
            <person name="Li H."/>
            <person name="Zhou J."/>
            <person name="Ni P."/>
            <person name="Dong W."/>
            <person name="Hu S."/>
            <person name="Zeng C."/>
            <person name="Zhang J."/>
            <person name="Zhang Y."/>
            <person name="Li R."/>
            <person name="Xu Z."/>
            <person name="Li S."/>
            <person name="Li X."/>
            <person name="Zheng H."/>
            <person name="Cong L."/>
            <person name="Lin L."/>
            <person name="Yin J."/>
            <person name="Geng J."/>
            <person name="Li G."/>
            <person name="Shi J."/>
            <person name="Liu J."/>
            <person name="Lv H."/>
            <person name="Li J."/>
            <person name="Wang J."/>
            <person name="Deng Y."/>
            <person name="Ran L."/>
            <person name="Shi X."/>
            <person name="Wang X."/>
            <person name="Wu Q."/>
            <person name="Li C."/>
            <person name="Ren X."/>
            <person name="Wang J."/>
            <person name="Wang X."/>
            <person name="Li D."/>
            <person name="Liu D."/>
            <person name="Zhang X."/>
            <person name="Ji Z."/>
            <person name="Zhao W."/>
            <person name="Sun Y."/>
            <person name="Zhang Z."/>
            <person name="Bao J."/>
            <person name="Han Y."/>
            <person name="Dong L."/>
            <person name="Ji J."/>
            <person name="Chen P."/>
            <person name="Wu S."/>
            <person name="Liu J."/>
            <person name="Xiao Y."/>
            <person name="Bu D."/>
            <person name="Tan J."/>
            <person name="Yang L."/>
            <person name="Ye C."/>
            <person name="Zhang J."/>
            <person name="Xu J."/>
            <person name="Zhou Y."/>
            <person name="Yu Y."/>
            <person name="Zhang B."/>
            <person name="Zhuang S."/>
            <person name="Wei H."/>
            <person name="Liu B."/>
            <person name="Lei M."/>
            <person name="Yu H."/>
            <person name="Li Y."/>
            <person name="Xu H."/>
            <person name="Wei S."/>
            <person name="He X."/>
            <person name="Fang L."/>
            <person name="Zhang Z."/>
            <person name="Zhang Y."/>
            <person name="Huang X."/>
            <person name="Su Z."/>
            <person name="Tong W."/>
            <person name="Li J."/>
            <person name="Tong Z."/>
            <person name="Li S."/>
            <person name="Ye J."/>
            <person name="Wang L."/>
            <person name="Fang L."/>
            <person name="Lei T."/>
            <person name="Chen C."/>
            <person name="Chen H."/>
            <person name="Xu Z."/>
            <person name="Li H."/>
            <person name="Huang H."/>
            <person name="Zhang F."/>
            <person name="Xu H."/>
            <person name="Li N."/>
            <person name="Zhao C."/>
            <person name="Li S."/>
            <person name="Dong L."/>
            <person name="Huang Y."/>
            <person name="Li L."/>
            <person name="Xi Y."/>
            <person name="Qi Q."/>
            <person name="Li W."/>
            <person name="Zhang B."/>
            <person name="Hu W."/>
            <person name="Zhang Y."/>
            <person name="Tian X."/>
            <person name="Jiao Y."/>
            <person name="Liang X."/>
            <person name="Jin J."/>
            <person name="Gao L."/>
            <person name="Zheng W."/>
            <person name="Hao B."/>
            <person name="Liu S."/>
            <person name="Wang W."/>
            <person name="Yuan L."/>
            <person name="Cao M."/>
            <person name="McDermott J."/>
            <person name="Samudrala R."/>
            <person name="Wang J."/>
            <person name="Wong G.K."/>
            <person name="Yang H."/>
        </authorList>
    </citation>
    <scope>NUCLEOTIDE SEQUENCE [LARGE SCALE GENOMIC DNA]</scope>
    <source>
        <strain evidence="3">cv. 93-11</strain>
    </source>
</reference>
<dbReference type="Gramene" id="BGIOSGA023193-TA">
    <property type="protein sequence ID" value="BGIOSGA023193-PA"/>
    <property type="gene ID" value="BGIOSGA023193"/>
</dbReference>
<dbReference type="Proteomes" id="UP000007015">
    <property type="component" value="Chromosome 6"/>
</dbReference>
<feature type="chain" id="PRO_5002650707" description="Secreted protein" evidence="1">
    <location>
        <begin position="20"/>
        <end position="70"/>
    </location>
</feature>
<sequence>MAVMVWVGKMLSLWAVAVAVVVEAISINGFDACAWPRRGLGLGLSLGVPAPRLDLVGRSILNLRLPSPRD</sequence>
<feature type="signal peptide" evidence="1">
    <location>
        <begin position="1"/>
        <end position="19"/>
    </location>
</feature>
<keyword evidence="3" id="KW-1185">Reference proteome</keyword>